<dbReference type="RefSeq" id="WP_187281244.1">
    <property type="nucleotide sequence ID" value="NZ_BAABFD010000021.1"/>
</dbReference>
<sequence>MATMLTDVTVSEPARVLFASAAQPSDAFTPERIRAAAFRNRLVTA</sequence>
<evidence type="ECO:0000313" key="2">
    <source>
        <dbReference type="Proteomes" id="UP001212498"/>
    </source>
</evidence>
<comment type="caution">
    <text evidence="1">The sequence shown here is derived from an EMBL/GenBank/DDBJ whole genome shotgun (WGS) entry which is preliminary data.</text>
</comment>
<proteinExistence type="predicted"/>
<evidence type="ECO:0000313" key="1">
    <source>
        <dbReference type="EMBL" id="MDA0644625.1"/>
    </source>
</evidence>
<reference evidence="1 2" key="1">
    <citation type="submission" date="2022-11" db="EMBL/GenBank/DDBJ databases">
        <title>Nonomuraea corallina sp. nov., a new species of the genus Nonomuraea isolated from sea side sediment in Thai sea.</title>
        <authorList>
            <person name="Ngamcharungchit C."/>
            <person name="Matsumoto A."/>
            <person name="Suriyachadkun C."/>
            <person name="Panbangred W."/>
            <person name="Inahashi Y."/>
            <person name="Intra B."/>
        </authorList>
    </citation>
    <scope>NUCLEOTIDE SEQUENCE [LARGE SCALE GENOMIC DNA]</scope>
    <source>
        <strain evidence="1 2">DSM 43553</strain>
    </source>
</reference>
<name>A0ABT4T5K4_9ACTN</name>
<accession>A0ABT4T5K4</accession>
<gene>
    <name evidence="1" type="ORF">OUY24_28695</name>
</gene>
<organism evidence="1 2">
    <name type="scientific">Nonomuraea ferruginea</name>
    <dbReference type="NCBI Taxonomy" id="46174"/>
    <lineage>
        <taxon>Bacteria</taxon>
        <taxon>Bacillati</taxon>
        <taxon>Actinomycetota</taxon>
        <taxon>Actinomycetes</taxon>
        <taxon>Streptosporangiales</taxon>
        <taxon>Streptosporangiaceae</taxon>
        <taxon>Nonomuraea</taxon>
    </lineage>
</organism>
<keyword evidence="2" id="KW-1185">Reference proteome</keyword>
<dbReference type="EMBL" id="JAPNUD010000104">
    <property type="protein sequence ID" value="MDA0644625.1"/>
    <property type="molecule type" value="Genomic_DNA"/>
</dbReference>
<dbReference type="Proteomes" id="UP001212498">
    <property type="component" value="Unassembled WGS sequence"/>
</dbReference>
<protein>
    <submittedName>
        <fullName evidence="1">Uncharacterized protein</fullName>
    </submittedName>
</protein>